<gene>
    <name evidence="2" type="ORF">CLCR_03002</name>
</gene>
<dbReference type="Proteomes" id="UP000094526">
    <property type="component" value="Unassembled WGS sequence"/>
</dbReference>
<dbReference type="VEuPathDB" id="FungiDB:CLCR_03002"/>
<feature type="region of interest" description="Disordered" evidence="1">
    <location>
        <begin position="299"/>
        <end position="355"/>
    </location>
</feature>
<feature type="compositionally biased region" description="Acidic residues" evidence="1">
    <location>
        <begin position="299"/>
        <end position="308"/>
    </location>
</feature>
<organism evidence="2 3">
    <name type="scientific">Cladophialophora carrionii</name>
    <dbReference type="NCBI Taxonomy" id="86049"/>
    <lineage>
        <taxon>Eukaryota</taxon>
        <taxon>Fungi</taxon>
        <taxon>Dikarya</taxon>
        <taxon>Ascomycota</taxon>
        <taxon>Pezizomycotina</taxon>
        <taxon>Eurotiomycetes</taxon>
        <taxon>Chaetothyriomycetidae</taxon>
        <taxon>Chaetothyriales</taxon>
        <taxon>Herpotrichiellaceae</taxon>
        <taxon>Cladophialophora</taxon>
    </lineage>
</organism>
<dbReference type="OrthoDB" id="4161811at2759"/>
<proteinExistence type="predicted"/>
<evidence type="ECO:0000313" key="3">
    <source>
        <dbReference type="Proteomes" id="UP000094526"/>
    </source>
</evidence>
<dbReference type="EMBL" id="LGRB01000003">
    <property type="protein sequence ID" value="OCT54666.1"/>
    <property type="molecule type" value="Genomic_DNA"/>
</dbReference>
<evidence type="ECO:0000256" key="1">
    <source>
        <dbReference type="SAM" id="MobiDB-lite"/>
    </source>
</evidence>
<keyword evidence="3" id="KW-1185">Reference proteome</keyword>
<evidence type="ECO:0000313" key="2">
    <source>
        <dbReference type="EMBL" id="OCT54666.1"/>
    </source>
</evidence>
<feature type="region of interest" description="Disordered" evidence="1">
    <location>
        <begin position="87"/>
        <end position="125"/>
    </location>
</feature>
<reference evidence="3" key="1">
    <citation type="submission" date="2015-07" db="EMBL/GenBank/DDBJ databases">
        <authorList>
            <person name="Teixeira M.M."/>
            <person name="Souza R.C."/>
            <person name="Almeida L.G."/>
            <person name="Vicente V.A."/>
            <person name="de Hoog S."/>
            <person name="Bocca A.L."/>
            <person name="de Almeida S.R."/>
            <person name="Vasconcelos A.T."/>
            <person name="Felipe M.S."/>
        </authorList>
    </citation>
    <scope>NUCLEOTIDE SEQUENCE [LARGE SCALE GENOMIC DNA]</scope>
    <source>
        <strain evidence="3">KSF</strain>
    </source>
</reference>
<dbReference type="VEuPathDB" id="FungiDB:G647_04773"/>
<accession>A0A1C1D1N9</accession>
<comment type="caution">
    <text evidence="2">The sequence shown here is derived from an EMBL/GenBank/DDBJ whole genome shotgun (WGS) entry which is preliminary data.</text>
</comment>
<name>A0A1C1D1N9_9EURO</name>
<dbReference type="AlphaFoldDB" id="A0A1C1D1N9"/>
<feature type="compositionally biased region" description="Acidic residues" evidence="1">
    <location>
        <begin position="87"/>
        <end position="112"/>
    </location>
</feature>
<sequence>MESQRRRVYSFSSNETILEVYSSSPPSSTEPVGIDTTPTWKLSASGSIVPSSRGTSFCHSHGLPTHYHDIAQSRANLNGDQENLDLTEVEGEEEYESEESIDWDEDSEEEEERQQRLACRKQPTGQSTFPQTMGFWFDSWIAEVGARAVNADLQALCGSIQLWRARTDIPRVMMQEGQGEEYQQAEQGSPLPFPQLFSTTDGIDTLGEQDCPLISQTGWNRLLREMRAMARDMHQARKRREEWRNMISDWCEQGVALRVRERGAFVDELEVGYEVEREVDGTKWSVKLGYRRNDAVVEDMDSEWDENSEGVTAGPQKDDTGDQVGGEQGAEDQGCRTAVGHRSGADVEMTDMSTP</sequence>
<protein>
    <submittedName>
        <fullName evidence="2">Uncharacterized protein</fullName>
    </submittedName>
</protein>